<dbReference type="AlphaFoldDB" id="A0A5E5AKK6"/>
<evidence type="ECO:0000256" key="1">
    <source>
        <dbReference type="SAM" id="MobiDB-lite"/>
    </source>
</evidence>
<reference evidence="2 3" key="1">
    <citation type="submission" date="2019-08" db="EMBL/GenBank/DDBJ databases">
        <authorList>
            <person name="Peeters C."/>
        </authorList>
    </citation>
    <scope>NUCLEOTIDE SEQUENCE [LARGE SCALE GENOMIC DNA]</scope>
    <source>
        <strain evidence="2 3">LMG 31117</strain>
    </source>
</reference>
<dbReference type="Proteomes" id="UP000383122">
    <property type="component" value="Unassembled WGS sequence"/>
</dbReference>
<protein>
    <submittedName>
        <fullName evidence="2">Uncharacterized protein</fullName>
    </submittedName>
</protein>
<evidence type="ECO:0000313" key="3">
    <source>
        <dbReference type="Proteomes" id="UP000383122"/>
    </source>
</evidence>
<sequence>MTDTEIAGFVYALETLNGKPHGSSRGGSSREVVSMRRPRLKKSKKPKGK</sequence>
<proteinExistence type="predicted"/>
<keyword evidence="3" id="KW-1185">Reference proteome</keyword>
<organism evidence="2 3">
    <name type="scientific">Pandoraea anapnoica</name>
    <dbReference type="NCBI Taxonomy" id="2508301"/>
    <lineage>
        <taxon>Bacteria</taxon>
        <taxon>Pseudomonadati</taxon>
        <taxon>Pseudomonadota</taxon>
        <taxon>Betaproteobacteria</taxon>
        <taxon>Burkholderiales</taxon>
        <taxon>Burkholderiaceae</taxon>
        <taxon>Pandoraea</taxon>
    </lineage>
</organism>
<gene>
    <name evidence="2" type="ORF">PAN31117_04677</name>
</gene>
<dbReference type="EMBL" id="CABPSP010000017">
    <property type="protein sequence ID" value="VVE73332.1"/>
    <property type="molecule type" value="Genomic_DNA"/>
</dbReference>
<feature type="compositionally biased region" description="Basic residues" evidence="1">
    <location>
        <begin position="36"/>
        <end position="49"/>
    </location>
</feature>
<feature type="region of interest" description="Disordered" evidence="1">
    <location>
        <begin position="16"/>
        <end position="49"/>
    </location>
</feature>
<evidence type="ECO:0000313" key="2">
    <source>
        <dbReference type="EMBL" id="VVE73332.1"/>
    </source>
</evidence>
<accession>A0A5E5AKK6</accession>
<dbReference type="RefSeq" id="WP_174991083.1">
    <property type="nucleotide sequence ID" value="NZ_CABPSP010000017.1"/>
</dbReference>
<name>A0A5E5AKK6_9BURK</name>